<keyword evidence="2" id="KW-0472">Membrane</keyword>
<accession>A0A1Y3XTZ1</accession>
<evidence type="ECO:0000256" key="2">
    <source>
        <dbReference type="SAM" id="Phobius"/>
    </source>
</evidence>
<name>A0A1Y3XTZ1_9ACTN</name>
<dbReference type="Proteomes" id="UP000195781">
    <property type="component" value="Unassembled WGS sequence"/>
</dbReference>
<keyword evidence="2" id="KW-0812">Transmembrane</keyword>
<dbReference type="Pfam" id="PF12773">
    <property type="entry name" value="DZR"/>
    <property type="match status" value="1"/>
</dbReference>
<keyword evidence="5" id="KW-1185">Reference proteome</keyword>
<evidence type="ECO:0000313" key="4">
    <source>
        <dbReference type="EMBL" id="OUN88932.1"/>
    </source>
</evidence>
<gene>
    <name evidence="4" type="ORF">B5G02_04000</name>
</gene>
<sequence length="361" mass="38991">MICPQCHATIEDGSSVCPLCHARIEDEAPRPSAFLFCDGCGARLSPQDRTCPKCGRPAPSILSTTFSASDLAAGKTASFPRLTHASKEPEVPHVPALSNARSVLDDALDPSATHVLDARDISASSAGRSDERRRRRPRAGVVIAIVAAVLIAGAVGFVAFDPFGVMPGIMASIQESAREMFPSRVGTQVKQEDADAADEPEEQPATEPIEDATLSDEAAYEKLHQAYEAVVSINDGDRFADAITAFNASYLDPSLDNRKEASAGAYALRDELQDIMDELDALQLIDGSAYADDRDNVRQLAEWMYERVDAICASWDVSLAVPEGEYPSNYQDEILAPMREAGSSALDNYYAHVGEWEPQQP</sequence>
<comment type="caution">
    <text evidence="4">The sequence shown here is derived from an EMBL/GenBank/DDBJ whole genome shotgun (WGS) entry which is preliminary data.</text>
</comment>
<evidence type="ECO:0000256" key="1">
    <source>
        <dbReference type="SAM" id="MobiDB-lite"/>
    </source>
</evidence>
<dbReference type="InterPro" id="IPR025874">
    <property type="entry name" value="DZR"/>
</dbReference>
<feature type="compositionally biased region" description="Acidic residues" evidence="1">
    <location>
        <begin position="194"/>
        <end position="211"/>
    </location>
</feature>
<feature type="region of interest" description="Disordered" evidence="1">
    <location>
        <begin position="182"/>
        <end position="211"/>
    </location>
</feature>
<keyword evidence="2" id="KW-1133">Transmembrane helix</keyword>
<dbReference type="RefSeq" id="WP_094335285.1">
    <property type="nucleotide sequence ID" value="NZ_NFIE01000007.1"/>
</dbReference>
<evidence type="ECO:0000313" key="5">
    <source>
        <dbReference type="Proteomes" id="UP000195781"/>
    </source>
</evidence>
<reference evidence="5" key="1">
    <citation type="submission" date="2017-04" db="EMBL/GenBank/DDBJ databases">
        <title>Function of individual gut microbiota members based on whole genome sequencing of pure cultures obtained from chicken caecum.</title>
        <authorList>
            <person name="Medvecky M."/>
            <person name="Cejkova D."/>
            <person name="Polansky O."/>
            <person name="Karasova D."/>
            <person name="Kubasova T."/>
            <person name="Cizek A."/>
            <person name="Rychlik I."/>
        </authorList>
    </citation>
    <scope>NUCLEOTIDE SEQUENCE [LARGE SCALE GENOMIC DNA]</scope>
    <source>
        <strain evidence="5">An5</strain>
    </source>
</reference>
<dbReference type="OrthoDB" id="3186198at2"/>
<dbReference type="AlphaFoldDB" id="A0A1Y3XTZ1"/>
<organism evidence="4 5">
    <name type="scientific">[Collinsella] massiliensis</name>
    <dbReference type="NCBI Taxonomy" id="1232426"/>
    <lineage>
        <taxon>Bacteria</taxon>
        <taxon>Bacillati</taxon>
        <taxon>Actinomycetota</taxon>
        <taxon>Coriobacteriia</taxon>
        <taxon>Coriobacteriales</taxon>
        <taxon>Coriobacteriaceae</taxon>
        <taxon>Enorma</taxon>
    </lineage>
</organism>
<feature type="domain" description="DZANK-type" evidence="3">
    <location>
        <begin position="3"/>
        <end position="55"/>
    </location>
</feature>
<proteinExistence type="predicted"/>
<dbReference type="EMBL" id="NFIE01000007">
    <property type="protein sequence ID" value="OUN88932.1"/>
    <property type="molecule type" value="Genomic_DNA"/>
</dbReference>
<protein>
    <submittedName>
        <fullName evidence="4">Zinc ribbon domain-containing protein</fullName>
    </submittedName>
</protein>
<feature type="transmembrane region" description="Helical" evidence="2">
    <location>
        <begin position="139"/>
        <end position="160"/>
    </location>
</feature>
<evidence type="ECO:0000259" key="3">
    <source>
        <dbReference type="Pfam" id="PF12773"/>
    </source>
</evidence>